<dbReference type="InterPro" id="IPR000182">
    <property type="entry name" value="GNAT_dom"/>
</dbReference>
<dbReference type="PROSITE" id="PS51186">
    <property type="entry name" value="GNAT"/>
    <property type="match status" value="1"/>
</dbReference>
<dbReference type="AlphaFoldDB" id="A0A7W6BSW9"/>
<dbReference type="SUPFAM" id="SSF55729">
    <property type="entry name" value="Acyl-CoA N-acyltransferases (Nat)"/>
    <property type="match status" value="1"/>
</dbReference>
<name>A0A7W6BSW9_9SPHN</name>
<reference evidence="4 5" key="1">
    <citation type="submission" date="2020-08" db="EMBL/GenBank/DDBJ databases">
        <title>Genomic Encyclopedia of Type Strains, Phase IV (KMG-IV): sequencing the most valuable type-strain genomes for metagenomic binning, comparative biology and taxonomic classification.</title>
        <authorList>
            <person name="Goeker M."/>
        </authorList>
    </citation>
    <scope>NUCLEOTIDE SEQUENCE [LARGE SCALE GENOMIC DNA]</scope>
    <source>
        <strain evidence="4 5">DSM 26189</strain>
    </source>
</reference>
<protein>
    <submittedName>
        <fullName evidence="4">GNAT superfamily N-acetyltransferase</fullName>
    </submittedName>
</protein>
<dbReference type="Pfam" id="PF00583">
    <property type="entry name" value="Acetyltransf_1"/>
    <property type="match status" value="1"/>
</dbReference>
<proteinExistence type="predicted"/>
<evidence type="ECO:0000313" key="4">
    <source>
        <dbReference type="EMBL" id="MBB3927264.1"/>
    </source>
</evidence>
<dbReference type="PANTHER" id="PTHR43877">
    <property type="entry name" value="AMINOALKYLPHOSPHONATE N-ACETYLTRANSFERASE-RELATED-RELATED"/>
    <property type="match status" value="1"/>
</dbReference>
<dbReference type="CDD" id="cd04301">
    <property type="entry name" value="NAT_SF"/>
    <property type="match status" value="1"/>
</dbReference>
<evidence type="ECO:0000313" key="5">
    <source>
        <dbReference type="Proteomes" id="UP000571950"/>
    </source>
</evidence>
<dbReference type="EMBL" id="JACIDT010000011">
    <property type="protein sequence ID" value="MBB3927264.1"/>
    <property type="molecule type" value="Genomic_DNA"/>
</dbReference>
<accession>A0A7W6BSW9</accession>
<dbReference type="RefSeq" id="WP_188072776.1">
    <property type="nucleotide sequence ID" value="NZ_BSPS01000126.1"/>
</dbReference>
<gene>
    <name evidence="4" type="ORF">GGR43_002993</name>
</gene>
<evidence type="ECO:0000259" key="3">
    <source>
        <dbReference type="PROSITE" id="PS51186"/>
    </source>
</evidence>
<dbReference type="Gene3D" id="3.40.630.30">
    <property type="match status" value="1"/>
</dbReference>
<comment type="caution">
    <text evidence="4">The sequence shown here is derived from an EMBL/GenBank/DDBJ whole genome shotgun (WGS) entry which is preliminary data.</text>
</comment>
<dbReference type="GO" id="GO:0016747">
    <property type="term" value="F:acyltransferase activity, transferring groups other than amino-acyl groups"/>
    <property type="evidence" value="ECO:0007669"/>
    <property type="project" value="InterPro"/>
</dbReference>
<dbReference type="InterPro" id="IPR050832">
    <property type="entry name" value="Bact_Acetyltransf"/>
</dbReference>
<feature type="domain" description="N-acetyltransferase" evidence="3">
    <location>
        <begin position="26"/>
        <end position="180"/>
    </location>
</feature>
<dbReference type="InterPro" id="IPR016181">
    <property type="entry name" value="Acyl_CoA_acyltransferase"/>
</dbReference>
<dbReference type="Proteomes" id="UP000571950">
    <property type="component" value="Unassembled WGS sequence"/>
</dbReference>
<keyword evidence="2" id="KW-0012">Acyltransferase</keyword>
<keyword evidence="5" id="KW-1185">Reference proteome</keyword>
<sequence length="180" mass="20045">MDSGIQTIKVSDGWERELVTRSGYRFHVRPAMDLDVQALEGFFANVAPADLRFRFLTGVSHVPEEIITSMVRVDHRKTENFLAIDSDGSLVGSAMVAADDRLDTAEVAISIHKDYKGRGIGWMLLEHVAAYARARGIRRLQSIESRENHAAIELEREMGFTARPVEGEPGLVLVETILNP</sequence>
<evidence type="ECO:0000256" key="1">
    <source>
        <dbReference type="ARBA" id="ARBA00022679"/>
    </source>
</evidence>
<keyword evidence="1 4" id="KW-0808">Transferase</keyword>
<organism evidence="4 5">
    <name type="scientific">Sphingobium jiangsuense</name>
    <dbReference type="NCBI Taxonomy" id="870476"/>
    <lineage>
        <taxon>Bacteria</taxon>
        <taxon>Pseudomonadati</taxon>
        <taxon>Pseudomonadota</taxon>
        <taxon>Alphaproteobacteria</taxon>
        <taxon>Sphingomonadales</taxon>
        <taxon>Sphingomonadaceae</taxon>
        <taxon>Sphingobium</taxon>
    </lineage>
</organism>
<evidence type="ECO:0000256" key="2">
    <source>
        <dbReference type="ARBA" id="ARBA00023315"/>
    </source>
</evidence>